<sequence length="216" mass="24644">MSVHLFKHEVSYFSVPKCACTSLKLCFFEIENGFPFRSYTANGVSKHIHNAAYPSVPYAKVRRGRIASHWKAAVVRHPIGRVLSCFKNRVEYHGELDNVALTDEDRENGVVTSPDLPTFIRHLERYKDLSPPVRHHAEPLSHFLGTDPGYFDRIYPISKVDEFAEEIGRRTGRIVKVGREQVSGSKASRKDLSAEEVSKLETLFAEDLELYGEFFE</sequence>
<dbReference type="GO" id="GO:0008146">
    <property type="term" value="F:sulfotransferase activity"/>
    <property type="evidence" value="ECO:0007669"/>
    <property type="project" value="InterPro"/>
</dbReference>
<reference evidence="1 2" key="1">
    <citation type="submission" date="2018-03" db="EMBL/GenBank/DDBJ databases">
        <title>Genomic Encyclopedia of Archaeal and Bacterial Type Strains, Phase II (KMG-II): from individual species to whole genera.</title>
        <authorList>
            <person name="Goeker M."/>
        </authorList>
    </citation>
    <scope>NUCLEOTIDE SEQUENCE [LARGE SCALE GENOMIC DNA]</scope>
    <source>
        <strain evidence="1 2">DSM 29328</strain>
    </source>
</reference>
<dbReference type="GO" id="GO:0016020">
    <property type="term" value="C:membrane"/>
    <property type="evidence" value="ECO:0007669"/>
    <property type="project" value="InterPro"/>
</dbReference>
<comment type="caution">
    <text evidence="1">The sequence shown here is derived from an EMBL/GenBank/DDBJ whole genome shotgun (WGS) entry which is preliminary data.</text>
</comment>
<dbReference type="OrthoDB" id="554104at2"/>
<evidence type="ECO:0000313" key="1">
    <source>
        <dbReference type="EMBL" id="PRY23242.1"/>
    </source>
</evidence>
<gene>
    <name evidence="1" type="ORF">CLV78_105298</name>
</gene>
<name>A0A2T0RQ31_9RHOB</name>
<dbReference type="RefSeq" id="WP_106205535.1">
    <property type="nucleotide sequence ID" value="NZ_PVTD01000005.1"/>
</dbReference>
<accession>A0A2T0RQ31</accession>
<dbReference type="InterPro" id="IPR005331">
    <property type="entry name" value="Sulfotransferase"/>
</dbReference>
<protein>
    <submittedName>
        <fullName evidence="1">Sulfotransferase family protein</fullName>
    </submittedName>
</protein>
<keyword evidence="2" id="KW-1185">Reference proteome</keyword>
<proteinExistence type="predicted"/>
<keyword evidence="1" id="KW-0808">Transferase</keyword>
<dbReference type="AlphaFoldDB" id="A0A2T0RQ31"/>
<dbReference type="Proteomes" id="UP000239480">
    <property type="component" value="Unassembled WGS sequence"/>
</dbReference>
<organism evidence="1 2">
    <name type="scientific">Aliiruegeria haliotis</name>
    <dbReference type="NCBI Taxonomy" id="1280846"/>
    <lineage>
        <taxon>Bacteria</taxon>
        <taxon>Pseudomonadati</taxon>
        <taxon>Pseudomonadota</taxon>
        <taxon>Alphaproteobacteria</taxon>
        <taxon>Rhodobacterales</taxon>
        <taxon>Roseobacteraceae</taxon>
        <taxon>Aliiruegeria</taxon>
    </lineage>
</organism>
<dbReference type="EMBL" id="PVTD01000005">
    <property type="protein sequence ID" value="PRY23242.1"/>
    <property type="molecule type" value="Genomic_DNA"/>
</dbReference>
<dbReference type="Pfam" id="PF03567">
    <property type="entry name" value="Sulfotransfer_2"/>
    <property type="match status" value="1"/>
</dbReference>
<evidence type="ECO:0000313" key="2">
    <source>
        <dbReference type="Proteomes" id="UP000239480"/>
    </source>
</evidence>